<proteinExistence type="predicted"/>
<evidence type="ECO:0000313" key="1">
    <source>
        <dbReference type="EMBL" id="KAI8429884.1"/>
    </source>
</evidence>
<keyword evidence="2" id="KW-1185">Reference proteome</keyword>
<organism evidence="1 2">
    <name type="scientific">Choristoneura fumiferana</name>
    <name type="common">Spruce budworm moth</name>
    <name type="synonym">Archips fumiferana</name>
    <dbReference type="NCBI Taxonomy" id="7141"/>
    <lineage>
        <taxon>Eukaryota</taxon>
        <taxon>Metazoa</taxon>
        <taxon>Ecdysozoa</taxon>
        <taxon>Arthropoda</taxon>
        <taxon>Hexapoda</taxon>
        <taxon>Insecta</taxon>
        <taxon>Pterygota</taxon>
        <taxon>Neoptera</taxon>
        <taxon>Endopterygota</taxon>
        <taxon>Lepidoptera</taxon>
        <taxon>Glossata</taxon>
        <taxon>Ditrysia</taxon>
        <taxon>Tortricoidea</taxon>
        <taxon>Tortricidae</taxon>
        <taxon>Tortricinae</taxon>
        <taxon>Choristoneura</taxon>
    </lineage>
</organism>
<comment type="caution">
    <text evidence="1">The sequence shown here is derived from an EMBL/GenBank/DDBJ whole genome shotgun (WGS) entry which is preliminary data.</text>
</comment>
<evidence type="ECO:0000313" key="2">
    <source>
        <dbReference type="Proteomes" id="UP001064048"/>
    </source>
</evidence>
<gene>
    <name evidence="1" type="ORF">MSG28_000367</name>
</gene>
<reference evidence="1 2" key="1">
    <citation type="journal article" date="2022" name="Genome Biol. Evol.">
        <title>The Spruce Budworm Genome: Reconstructing the Evolutionary History of Antifreeze Proteins.</title>
        <authorList>
            <person name="Beliveau C."/>
            <person name="Gagne P."/>
            <person name="Picq S."/>
            <person name="Vernygora O."/>
            <person name="Keeling C.I."/>
            <person name="Pinkney K."/>
            <person name="Doucet D."/>
            <person name="Wen F."/>
            <person name="Johnston J.S."/>
            <person name="Maaroufi H."/>
            <person name="Boyle B."/>
            <person name="Laroche J."/>
            <person name="Dewar K."/>
            <person name="Juretic N."/>
            <person name="Blackburn G."/>
            <person name="Nisole A."/>
            <person name="Brunet B."/>
            <person name="Brandao M."/>
            <person name="Lumley L."/>
            <person name="Duan J."/>
            <person name="Quan G."/>
            <person name="Lucarotti C.J."/>
            <person name="Roe A.D."/>
            <person name="Sperling F.A.H."/>
            <person name="Levesque R.C."/>
            <person name="Cusson M."/>
        </authorList>
    </citation>
    <scope>NUCLEOTIDE SEQUENCE [LARGE SCALE GENOMIC DNA]</scope>
    <source>
        <strain evidence="1">Glfc:IPQL:Cfum</strain>
    </source>
</reference>
<protein>
    <submittedName>
        <fullName evidence="1">Uncharacterized protein</fullName>
    </submittedName>
</protein>
<dbReference type="Proteomes" id="UP001064048">
    <property type="component" value="Chromosome Z"/>
</dbReference>
<sequence length="86" mass="9986">MQVHEPEENTPNVDVQTMLKGLPERKRRTIIRFINKTQGEDNKLSPDMTSRIVEMIQNMDQINLDDDDDFDGFASDDEQSQNDSDE</sequence>
<dbReference type="EMBL" id="CM046131">
    <property type="protein sequence ID" value="KAI8429884.1"/>
    <property type="molecule type" value="Genomic_DNA"/>
</dbReference>
<accession>A0ACC0K0I3</accession>
<name>A0ACC0K0I3_CHOFU</name>